<gene>
    <name evidence="1" type="ORF">HGB41_09345</name>
</gene>
<dbReference type="EMBL" id="JABAIV010000003">
    <property type="protein sequence ID" value="NNG23203.1"/>
    <property type="molecule type" value="Genomic_DNA"/>
</dbReference>
<keyword evidence="2" id="KW-1185">Reference proteome</keyword>
<protein>
    <submittedName>
        <fullName evidence="1">Uncharacterized protein</fullName>
    </submittedName>
</protein>
<comment type="caution">
    <text evidence="1">The sequence shown here is derived from an EMBL/GenBank/DDBJ whole genome shotgun (WGS) entry which is preliminary data.</text>
</comment>
<sequence length="145" mass="15809">MLASLLEYRALLERAAAMQVVSAARTAMAVRVARMAGSGGAGALEALAQENPVTWLAQPPKNYQGEYYRPDPGTIKPGHWYFDPSDKSINFLQSNDTFSPRTSKLLKFKVELLRELAPAGRDGRNVAILGLVLGQVVDRVASNNH</sequence>
<reference evidence="1 2" key="1">
    <citation type="submission" date="2020-04" db="EMBL/GenBank/DDBJ databases">
        <title>Massilia sp. nov., a cold adapted bacteria isolated from Arctic soil.</title>
        <authorList>
            <person name="Son J."/>
            <person name="Ka J.-O."/>
        </authorList>
    </citation>
    <scope>NUCLEOTIDE SEQUENCE [LARGE SCALE GENOMIC DNA]</scope>
    <source>
        <strain evidence="1 2">ML15P13</strain>
    </source>
</reference>
<evidence type="ECO:0000313" key="1">
    <source>
        <dbReference type="EMBL" id="NNG23203.1"/>
    </source>
</evidence>
<evidence type="ECO:0000313" key="2">
    <source>
        <dbReference type="Proteomes" id="UP000533905"/>
    </source>
</evidence>
<name>A0A7Y2NZJ8_9BURK</name>
<organism evidence="1 2">
    <name type="scientific">Telluria aromaticivorans</name>
    <dbReference type="NCBI Taxonomy" id="2725995"/>
    <lineage>
        <taxon>Bacteria</taxon>
        <taxon>Pseudomonadati</taxon>
        <taxon>Pseudomonadota</taxon>
        <taxon>Betaproteobacteria</taxon>
        <taxon>Burkholderiales</taxon>
        <taxon>Oxalobacteraceae</taxon>
        <taxon>Telluria group</taxon>
        <taxon>Telluria</taxon>
    </lineage>
</organism>
<accession>A0A7Y2NZJ8</accession>
<proteinExistence type="predicted"/>
<dbReference type="Proteomes" id="UP000533905">
    <property type="component" value="Unassembled WGS sequence"/>
</dbReference>
<dbReference type="AlphaFoldDB" id="A0A7Y2NZJ8"/>